<evidence type="ECO:0000256" key="1">
    <source>
        <dbReference type="SAM" id="SignalP"/>
    </source>
</evidence>
<evidence type="ECO:0000313" key="2">
    <source>
        <dbReference type="EMBL" id="MCP9765000.1"/>
    </source>
</evidence>
<keyword evidence="1" id="KW-0732">Signal</keyword>
<sequence length="462" mass="50754">MKKLIILFSVLVTTVISSFGQGAPEYGSGMKINVNQDGSKFIRFITWNQIWFRSSQMNPGTTVGGEAATNSVDIGARRLRFLAYAQLSKRYMVIAHWGINNQTFVNGGGSGTTGTGPYGAGKKPQIFFHDAWNEYHLVLPSKENKNSSLSVGAGLHYFMGISRMTQASTLNFMTIDSPIFNWATVDVADQFVRQFGIFAKGKLNKFEYRLAINKPFSTNTPPVNATDASKATAVDNSGNSKWVKTGYLEYQFWDTESNLLPFKVGTYLGTKKVFNLGAGFYSQPKGTKSQLNGTLSSHDINLVAVDAFLDLPVGKKERNMAFTAYTGLFNYNFGPNYLRNVGIMNVGVADANYKGSDKLLSGAGNAQPMIGTGSIFYTQAGLLLPKTKEKPKLRVQPFTAYTMKNFEALPTAVSNFDIGANWLIDGHHAKITTQYAIRPGVEVTSGNKKSLGEFIMQLQVYL</sequence>
<reference evidence="2 3" key="1">
    <citation type="submission" date="2018-11" db="EMBL/GenBank/DDBJ databases">
        <title>Novel bacteria species description.</title>
        <authorList>
            <person name="Han J.-H."/>
        </authorList>
    </citation>
    <scope>NUCLEOTIDE SEQUENCE [LARGE SCALE GENOMIC DNA]</scope>
    <source>
        <strain evidence="2 3">KCTC23259</strain>
    </source>
</reference>
<name>A0AAE3H8A0_9BACT</name>
<evidence type="ECO:0000313" key="3">
    <source>
        <dbReference type="Proteomes" id="UP001204144"/>
    </source>
</evidence>
<gene>
    <name evidence="2" type="ORF">EGI31_18860</name>
</gene>
<feature type="chain" id="PRO_5041983587" evidence="1">
    <location>
        <begin position="23"/>
        <end position="462"/>
    </location>
</feature>
<organism evidence="2 3">
    <name type="scientific">Lacihabitans soyangensis</name>
    <dbReference type="NCBI Taxonomy" id="869394"/>
    <lineage>
        <taxon>Bacteria</taxon>
        <taxon>Pseudomonadati</taxon>
        <taxon>Bacteroidota</taxon>
        <taxon>Cytophagia</taxon>
        <taxon>Cytophagales</taxon>
        <taxon>Leadbetterellaceae</taxon>
        <taxon>Lacihabitans</taxon>
    </lineage>
</organism>
<accession>A0AAE3H8A0</accession>
<comment type="caution">
    <text evidence="2">The sequence shown here is derived from an EMBL/GenBank/DDBJ whole genome shotgun (WGS) entry which is preliminary data.</text>
</comment>
<protein>
    <submittedName>
        <fullName evidence="2">Porin</fullName>
    </submittedName>
</protein>
<dbReference type="RefSeq" id="WP_255038687.1">
    <property type="nucleotide sequence ID" value="NZ_RJUF01000179.1"/>
</dbReference>
<dbReference type="EMBL" id="RJUF01000179">
    <property type="protein sequence ID" value="MCP9765000.1"/>
    <property type="molecule type" value="Genomic_DNA"/>
</dbReference>
<feature type="signal peptide" evidence="1">
    <location>
        <begin position="1"/>
        <end position="22"/>
    </location>
</feature>
<dbReference type="Proteomes" id="UP001204144">
    <property type="component" value="Unassembled WGS sequence"/>
</dbReference>
<dbReference type="AlphaFoldDB" id="A0AAE3H8A0"/>
<keyword evidence="3" id="KW-1185">Reference proteome</keyword>
<proteinExistence type="predicted"/>